<keyword evidence="2" id="KW-1185">Reference proteome</keyword>
<name>A0A0A1W3D4_9SPHN</name>
<organism evidence="1 2">
    <name type="scientific">Sphingomonas parapaucimobilis NBRC 15100</name>
    <dbReference type="NCBI Taxonomy" id="1219049"/>
    <lineage>
        <taxon>Bacteria</taxon>
        <taxon>Pseudomonadati</taxon>
        <taxon>Pseudomonadota</taxon>
        <taxon>Alphaproteobacteria</taxon>
        <taxon>Sphingomonadales</taxon>
        <taxon>Sphingomonadaceae</taxon>
        <taxon>Sphingomonas</taxon>
    </lineage>
</organism>
<dbReference type="Gene3D" id="3.40.50.1820">
    <property type="entry name" value="alpha/beta hydrolase"/>
    <property type="match status" value="1"/>
</dbReference>
<dbReference type="AlphaFoldDB" id="A0A0A1W3D4"/>
<dbReference type="OrthoDB" id="7469780at2"/>
<comment type="caution">
    <text evidence="1">The sequence shown here is derived from an EMBL/GenBank/DDBJ whole genome shotgun (WGS) entry which is preliminary data.</text>
</comment>
<reference evidence="1 2" key="1">
    <citation type="submission" date="2014-11" db="EMBL/GenBank/DDBJ databases">
        <title>Whole genome shotgun sequence of Sphingomonas parapaucimobilis NBRC 15100.</title>
        <authorList>
            <person name="Katano-Makiyama Y."/>
            <person name="Hosoyama A."/>
            <person name="Hashimoto M."/>
            <person name="Hosoyama Y."/>
            <person name="Noguchi M."/>
            <person name="Numata M."/>
            <person name="Tsuchikane K."/>
            <person name="Hirakata S."/>
            <person name="Uohara A."/>
            <person name="Shimodaira J."/>
            <person name="Ohji S."/>
            <person name="Ichikawa N."/>
            <person name="Kimura A."/>
            <person name="Yamazoe A."/>
            <person name="Fujita N."/>
        </authorList>
    </citation>
    <scope>NUCLEOTIDE SEQUENCE [LARGE SCALE GENOMIC DNA]</scope>
    <source>
        <strain evidence="1 2">NBRC 15100</strain>
    </source>
</reference>
<evidence type="ECO:0000313" key="2">
    <source>
        <dbReference type="Proteomes" id="UP000032305"/>
    </source>
</evidence>
<dbReference type="EMBL" id="BBPI01000001">
    <property type="protein sequence ID" value="GAL99403.1"/>
    <property type="molecule type" value="Genomic_DNA"/>
</dbReference>
<dbReference type="InterPro" id="IPR010662">
    <property type="entry name" value="RBBP9/YdeN"/>
</dbReference>
<dbReference type="GO" id="GO:0016787">
    <property type="term" value="F:hydrolase activity"/>
    <property type="evidence" value="ECO:0007669"/>
    <property type="project" value="InterPro"/>
</dbReference>
<dbReference type="Proteomes" id="UP000032305">
    <property type="component" value="Unassembled WGS sequence"/>
</dbReference>
<dbReference type="eggNOG" id="COG3545">
    <property type="taxonomic scope" value="Bacteria"/>
</dbReference>
<evidence type="ECO:0008006" key="3">
    <source>
        <dbReference type="Google" id="ProtNLM"/>
    </source>
</evidence>
<evidence type="ECO:0000313" key="1">
    <source>
        <dbReference type="EMBL" id="GAL99403.1"/>
    </source>
</evidence>
<accession>A0A0A1W3D4</accession>
<proteinExistence type="predicted"/>
<protein>
    <recommendedName>
        <fullName evidence="3">Serine hydrolase FSH domain-containing protein</fullName>
    </recommendedName>
</protein>
<dbReference type="InterPro" id="IPR029058">
    <property type="entry name" value="AB_hydrolase_fold"/>
</dbReference>
<dbReference type="Pfam" id="PF06821">
    <property type="entry name" value="Ser_hydrolase"/>
    <property type="match status" value="1"/>
</dbReference>
<gene>
    <name evidence="1" type="ORF">SP5_001_01020</name>
</gene>
<sequence>MAAVLRLSDPFSIITLPMMGSMVGPMAEPGAGKPDGERAMPWESLFAWPRQGDLQIPFDGGSREARDIWATRLDHAVAHADKAVLLVAEGAACLASIWWARLSPSHYVSRVAGALFFQPPAADSLDRQGGQLFASPEAALPFPSLIVDGASHGPALASICGGRLLVPPRAAPAPTGMWRQAQRLIVRFSAGVVEQDMRVLRTLGIPER</sequence>